<accession>A0A9D4R9J2</accession>
<keyword evidence="5" id="KW-1185">Reference proteome</keyword>
<dbReference type="SMART" id="SM00369">
    <property type="entry name" value="LRR_TYP"/>
    <property type="match status" value="3"/>
</dbReference>
<dbReference type="InterPro" id="IPR003591">
    <property type="entry name" value="Leu-rich_rpt_typical-subtyp"/>
</dbReference>
<dbReference type="Pfam" id="PF13855">
    <property type="entry name" value="LRR_8"/>
    <property type="match status" value="2"/>
</dbReference>
<dbReference type="InterPro" id="IPR001611">
    <property type="entry name" value="Leu-rich_rpt"/>
</dbReference>
<dbReference type="EMBL" id="JAIWYP010000003">
    <property type="protein sequence ID" value="KAH3858692.1"/>
    <property type="molecule type" value="Genomic_DNA"/>
</dbReference>
<dbReference type="InterPro" id="IPR032675">
    <property type="entry name" value="LRR_dom_sf"/>
</dbReference>
<dbReference type="AlphaFoldDB" id="A0A9D4R9J2"/>
<name>A0A9D4R9J2_DREPO</name>
<keyword evidence="1" id="KW-0433">Leucine-rich repeat</keyword>
<evidence type="ECO:0000256" key="1">
    <source>
        <dbReference type="ARBA" id="ARBA00022614"/>
    </source>
</evidence>
<evidence type="ECO:0000313" key="4">
    <source>
        <dbReference type="EMBL" id="KAH3858692.1"/>
    </source>
</evidence>
<evidence type="ECO:0000256" key="2">
    <source>
        <dbReference type="ARBA" id="ARBA00022729"/>
    </source>
</evidence>
<organism evidence="4 5">
    <name type="scientific">Dreissena polymorpha</name>
    <name type="common">Zebra mussel</name>
    <name type="synonym">Mytilus polymorpha</name>
    <dbReference type="NCBI Taxonomy" id="45954"/>
    <lineage>
        <taxon>Eukaryota</taxon>
        <taxon>Metazoa</taxon>
        <taxon>Spiralia</taxon>
        <taxon>Lophotrochozoa</taxon>
        <taxon>Mollusca</taxon>
        <taxon>Bivalvia</taxon>
        <taxon>Autobranchia</taxon>
        <taxon>Heteroconchia</taxon>
        <taxon>Euheterodonta</taxon>
        <taxon>Imparidentia</taxon>
        <taxon>Neoheterodontei</taxon>
        <taxon>Myida</taxon>
        <taxon>Dreissenoidea</taxon>
        <taxon>Dreissenidae</taxon>
        <taxon>Dreissena</taxon>
    </lineage>
</organism>
<dbReference type="PANTHER" id="PTHR24369">
    <property type="entry name" value="ANTIGEN BSP, PUTATIVE-RELATED"/>
    <property type="match status" value="1"/>
</dbReference>
<reference evidence="4" key="1">
    <citation type="journal article" date="2019" name="bioRxiv">
        <title>The Genome of the Zebra Mussel, Dreissena polymorpha: A Resource for Invasive Species Research.</title>
        <authorList>
            <person name="McCartney M.A."/>
            <person name="Auch B."/>
            <person name="Kono T."/>
            <person name="Mallez S."/>
            <person name="Zhang Y."/>
            <person name="Obille A."/>
            <person name="Becker A."/>
            <person name="Abrahante J.E."/>
            <person name="Garbe J."/>
            <person name="Badalamenti J.P."/>
            <person name="Herman A."/>
            <person name="Mangelson H."/>
            <person name="Liachko I."/>
            <person name="Sullivan S."/>
            <person name="Sone E.D."/>
            <person name="Koren S."/>
            <person name="Silverstein K.A.T."/>
            <person name="Beckman K.B."/>
            <person name="Gohl D.M."/>
        </authorList>
    </citation>
    <scope>NUCLEOTIDE SEQUENCE</scope>
    <source>
        <strain evidence="4">Duluth1</strain>
        <tissue evidence="4">Whole animal</tissue>
    </source>
</reference>
<dbReference type="Gene3D" id="3.80.10.10">
    <property type="entry name" value="Ribonuclease Inhibitor"/>
    <property type="match status" value="2"/>
</dbReference>
<protein>
    <submittedName>
        <fullName evidence="4">Uncharacterized protein</fullName>
    </submittedName>
</protein>
<sequence>MALYKVVVFVLTNQILRANSRHMAGASVNENLHVFEDNTDDTTDTYWLDSMTWKKDAVRKHMVGPKTPNYCSVCTCSQYNERLYVDCTDKGLENAFDDISRKTVDLDYTRNYISNVVYDNFRGLTLLKVLKLSYNKIRQIAKDAFRDLTSLTDLYIDNNNIITLQIGIPEGTFDSLINLRLLVMHGNVYVYISDASRLNGRTFQPLKNLKFLVIDGFRKLKFDYHFLNTRLSSLILKGPPCGCLLNVVDDDIFDGLLHLQNLSMRHCNISSLSPVALSRLKSLRYLDISKNYHLGMQHVLGPIAKALMDSNIKILKMNLVSDPYQVGNRLDNENLFYINQLNLTELYMDSNSIEIIDFHNPLFSKYSTLKVLSLK</sequence>
<dbReference type="SUPFAM" id="SSF52058">
    <property type="entry name" value="L domain-like"/>
    <property type="match status" value="1"/>
</dbReference>
<reference evidence="4" key="2">
    <citation type="submission" date="2020-11" db="EMBL/GenBank/DDBJ databases">
        <authorList>
            <person name="McCartney M.A."/>
            <person name="Auch B."/>
            <person name="Kono T."/>
            <person name="Mallez S."/>
            <person name="Becker A."/>
            <person name="Gohl D.M."/>
            <person name="Silverstein K.A.T."/>
            <person name="Koren S."/>
            <person name="Bechman K.B."/>
            <person name="Herman A."/>
            <person name="Abrahante J.E."/>
            <person name="Garbe J."/>
        </authorList>
    </citation>
    <scope>NUCLEOTIDE SEQUENCE</scope>
    <source>
        <strain evidence="4">Duluth1</strain>
        <tissue evidence="4">Whole animal</tissue>
    </source>
</reference>
<dbReference type="Proteomes" id="UP000828390">
    <property type="component" value="Unassembled WGS sequence"/>
</dbReference>
<gene>
    <name evidence="4" type="ORF">DPMN_101318</name>
</gene>
<evidence type="ECO:0000256" key="3">
    <source>
        <dbReference type="ARBA" id="ARBA00022737"/>
    </source>
</evidence>
<keyword evidence="3" id="KW-0677">Repeat</keyword>
<proteinExistence type="predicted"/>
<dbReference type="InterPro" id="IPR050541">
    <property type="entry name" value="LRR_TM_domain-containing"/>
</dbReference>
<dbReference type="OrthoDB" id="6130133at2759"/>
<dbReference type="PANTHER" id="PTHR24369:SF210">
    <property type="entry name" value="CHAOPTIN-RELATED"/>
    <property type="match status" value="1"/>
</dbReference>
<dbReference type="GO" id="GO:0005886">
    <property type="term" value="C:plasma membrane"/>
    <property type="evidence" value="ECO:0007669"/>
    <property type="project" value="TreeGrafter"/>
</dbReference>
<keyword evidence="2" id="KW-0732">Signal</keyword>
<evidence type="ECO:0000313" key="5">
    <source>
        <dbReference type="Proteomes" id="UP000828390"/>
    </source>
</evidence>
<comment type="caution">
    <text evidence="4">The sequence shown here is derived from an EMBL/GenBank/DDBJ whole genome shotgun (WGS) entry which is preliminary data.</text>
</comment>